<evidence type="ECO:0000256" key="1">
    <source>
        <dbReference type="SAM" id="MobiDB-lite"/>
    </source>
</evidence>
<proteinExistence type="predicted"/>
<evidence type="ECO:0000313" key="2">
    <source>
        <dbReference type="EMBL" id="GFO37073.1"/>
    </source>
</evidence>
<comment type="caution">
    <text evidence="2">The sequence shown here is derived from an EMBL/GenBank/DDBJ whole genome shotgun (WGS) entry which is preliminary data.</text>
</comment>
<dbReference type="AlphaFoldDB" id="A0AAV4CZ37"/>
<feature type="region of interest" description="Disordered" evidence="1">
    <location>
        <begin position="40"/>
        <end position="90"/>
    </location>
</feature>
<dbReference type="Proteomes" id="UP000735302">
    <property type="component" value="Unassembled WGS sequence"/>
</dbReference>
<keyword evidence="3" id="KW-1185">Reference proteome</keyword>
<protein>
    <submittedName>
        <fullName evidence="2">Uncharacterized protein</fullName>
    </submittedName>
</protein>
<organism evidence="2 3">
    <name type="scientific">Plakobranchus ocellatus</name>
    <dbReference type="NCBI Taxonomy" id="259542"/>
    <lineage>
        <taxon>Eukaryota</taxon>
        <taxon>Metazoa</taxon>
        <taxon>Spiralia</taxon>
        <taxon>Lophotrochozoa</taxon>
        <taxon>Mollusca</taxon>
        <taxon>Gastropoda</taxon>
        <taxon>Heterobranchia</taxon>
        <taxon>Euthyneura</taxon>
        <taxon>Panpulmonata</taxon>
        <taxon>Sacoglossa</taxon>
        <taxon>Placobranchoidea</taxon>
        <taxon>Plakobranchidae</taxon>
        <taxon>Plakobranchus</taxon>
    </lineage>
</organism>
<accession>A0AAV4CZ37</accession>
<feature type="compositionally biased region" description="Basic and acidic residues" evidence="1">
    <location>
        <begin position="67"/>
        <end position="78"/>
    </location>
</feature>
<reference evidence="2 3" key="1">
    <citation type="journal article" date="2021" name="Elife">
        <title>Chloroplast acquisition without the gene transfer in kleptoplastic sea slugs, Plakobranchus ocellatus.</title>
        <authorList>
            <person name="Maeda T."/>
            <person name="Takahashi S."/>
            <person name="Yoshida T."/>
            <person name="Shimamura S."/>
            <person name="Takaki Y."/>
            <person name="Nagai Y."/>
            <person name="Toyoda A."/>
            <person name="Suzuki Y."/>
            <person name="Arimoto A."/>
            <person name="Ishii H."/>
            <person name="Satoh N."/>
            <person name="Nishiyama T."/>
            <person name="Hasebe M."/>
            <person name="Maruyama T."/>
            <person name="Minagawa J."/>
            <person name="Obokata J."/>
            <person name="Shigenobu S."/>
        </authorList>
    </citation>
    <scope>NUCLEOTIDE SEQUENCE [LARGE SCALE GENOMIC DNA]</scope>
</reference>
<evidence type="ECO:0000313" key="3">
    <source>
        <dbReference type="Proteomes" id="UP000735302"/>
    </source>
</evidence>
<name>A0AAV4CZ37_9GAST</name>
<gene>
    <name evidence="2" type="ORF">PoB_006357800</name>
</gene>
<sequence length="90" mass="9517">MKSCMASIEVYGKHGSSFGYTRMASGCFRSPSSTALLDIETSPQQGDLSFSDPPSGHGTSGGARTPNKRDPADLRDRLLSTVPPRPGLNC</sequence>
<dbReference type="EMBL" id="BLXT01007171">
    <property type="protein sequence ID" value="GFO37073.1"/>
    <property type="molecule type" value="Genomic_DNA"/>
</dbReference>